<organism evidence="3 4">
    <name type="scientific">Polarella glacialis</name>
    <name type="common">Dinoflagellate</name>
    <dbReference type="NCBI Taxonomy" id="89957"/>
    <lineage>
        <taxon>Eukaryota</taxon>
        <taxon>Sar</taxon>
        <taxon>Alveolata</taxon>
        <taxon>Dinophyceae</taxon>
        <taxon>Suessiales</taxon>
        <taxon>Suessiaceae</taxon>
        <taxon>Polarella</taxon>
    </lineage>
</organism>
<feature type="transmembrane region" description="Helical" evidence="1">
    <location>
        <begin position="173"/>
        <end position="192"/>
    </location>
</feature>
<evidence type="ECO:0000313" key="3">
    <source>
        <dbReference type="EMBL" id="CAE8654201.1"/>
    </source>
</evidence>
<dbReference type="Proteomes" id="UP000626109">
    <property type="component" value="Unassembled WGS sequence"/>
</dbReference>
<reference evidence="3" key="1">
    <citation type="submission" date="2021-02" db="EMBL/GenBank/DDBJ databases">
        <authorList>
            <person name="Dougan E. K."/>
            <person name="Rhodes N."/>
            <person name="Thang M."/>
            <person name="Chan C."/>
        </authorList>
    </citation>
    <scope>NUCLEOTIDE SEQUENCE</scope>
</reference>
<evidence type="ECO:0000256" key="1">
    <source>
        <dbReference type="SAM" id="Phobius"/>
    </source>
</evidence>
<keyword evidence="1" id="KW-0472">Membrane</keyword>
<dbReference type="AlphaFoldDB" id="A0A813IJE3"/>
<name>A0A813IJE3_POLGL</name>
<sequence>MASRSSLVVLVLAVSAQAGNGQFLRQQQEQQPSSAHHWTSWSFSSSWVRGDDGEMHQATHQVKQETVHSGPWSEKRTSEVDCVDGNCQKSMSIMGPGPAAFALGGLVPLSIHNHMPCMKAVWQRLADAQQQLPEMRPMLVRVKFLRPRAPPVAVITDEELEASPPPTVDQSQALFLTSACIMAAVGVTFAAIMGCRLMCAGKAQARETPLQALGEPLFQDMPSEMFLATEVNSSSAVKPSATPTQVYLKDFYARVAAPTTVAEVVTIYLGHLYKQASSEAVSV</sequence>
<feature type="signal peptide" evidence="2">
    <location>
        <begin position="1"/>
        <end position="21"/>
    </location>
</feature>
<evidence type="ECO:0000313" key="4">
    <source>
        <dbReference type="Proteomes" id="UP000626109"/>
    </source>
</evidence>
<keyword evidence="1" id="KW-1133">Transmembrane helix</keyword>
<accession>A0A813IJE3</accession>
<protein>
    <submittedName>
        <fullName evidence="3">Uncharacterized protein</fullName>
    </submittedName>
</protein>
<proteinExistence type="predicted"/>
<comment type="caution">
    <text evidence="3">The sequence shown here is derived from an EMBL/GenBank/DDBJ whole genome shotgun (WGS) entry which is preliminary data.</text>
</comment>
<keyword evidence="1" id="KW-0812">Transmembrane</keyword>
<gene>
    <name evidence="3" type="ORF">PGLA2088_LOCUS10880</name>
</gene>
<feature type="chain" id="PRO_5032947850" evidence="2">
    <location>
        <begin position="22"/>
        <end position="283"/>
    </location>
</feature>
<keyword evidence="2" id="KW-0732">Signal</keyword>
<evidence type="ECO:0000256" key="2">
    <source>
        <dbReference type="SAM" id="SignalP"/>
    </source>
</evidence>
<dbReference type="EMBL" id="CAJNNW010012365">
    <property type="protein sequence ID" value="CAE8654201.1"/>
    <property type="molecule type" value="Genomic_DNA"/>
</dbReference>